<evidence type="ECO:0000313" key="2">
    <source>
        <dbReference type="Proteomes" id="UP001218188"/>
    </source>
</evidence>
<keyword evidence="2" id="KW-1185">Reference proteome</keyword>
<dbReference type="Gene3D" id="3.80.10.10">
    <property type="entry name" value="Ribonuclease Inhibitor"/>
    <property type="match status" value="1"/>
</dbReference>
<protein>
    <recommendedName>
        <fullName evidence="3">F-box domain-containing protein</fullName>
    </recommendedName>
</protein>
<accession>A0AAD6SFS5</accession>
<name>A0AAD6SFS5_9AGAR</name>
<evidence type="ECO:0000313" key="1">
    <source>
        <dbReference type="EMBL" id="KAJ7024657.1"/>
    </source>
</evidence>
<gene>
    <name evidence="1" type="ORF">C8F04DRAFT_1130996</name>
</gene>
<proteinExistence type="predicted"/>
<evidence type="ECO:0008006" key="3">
    <source>
        <dbReference type="Google" id="ProtNLM"/>
    </source>
</evidence>
<dbReference type="AlphaFoldDB" id="A0AAD6SFS5"/>
<dbReference type="InterPro" id="IPR032675">
    <property type="entry name" value="LRR_dom_sf"/>
</dbReference>
<reference evidence="1" key="1">
    <citation type="submission" date="2023-03" db="EMBL/GenBank/DDBJ databases">
        <title>Massive genome expansion in bonnet fungi (Mycena s.s.) driven by repeated elements and novel gene families across ecological guilds.</title>
        <authorList>
            <consortium name="Lawrence Berkeley National Laboratory"/>
            <person name="Harder C.B."/>
            <person name="Miyauchi S."/>
            <person name="Viragh M."/>
            <person name="Kuo A."/>
            <person name="Thoen E."/>
            <person name="Andreopoulos B."/>
            <person name="Lu D."/>
            <person name="Skrede I."/>
            <person name="Drula E."/>
            <person name="Henrissat B."/>
            <person name="Morin E."/>
            <person name="Kohler A."/>
            <person name="Barry K."/>
            <person name="LaButti K."/>
            <person name="Morin E."/>
            <person name="Salamov A."/>
            <person name="Lipzen A."/>
            <person name="Mereny Z."/>
            <person name="Hegedus B."/>
            <person name="Baldrian P."/>
            <person name="Stursova M."/>
            <person name="Weitz H."/>
            <person name="Taylor A."/>
            <person name="Grigoriev I.V."/>
            <person name="Nagy L.G."/>
            <person name="Martin F."/>
            <person name="Kauserud H."/>
        </authorList>
    </citation>
    <scope>NUCLEOTIDE SEQUENCE</scope>
    <source>
        <strain evidence="1">CBHHK200</strain>
    </source>
</reference>
<sequence length="557" mass="61554">MHRILQIPELVELICFQIPLAERFDYPEPSRGHDLAILARTSKIFQDSALNHLWSSQDTLAFILGCMPQDLWTSGIDEGDMPYLELARPIVPADWERPLFYLHRVKSLNAQFTNHFPSTEVFAALCLCLPTEHMFPNLRSLTWTYLDPSLFPCIHSLLCPSLKRLDLNLPAALSYFSLLPTIAAKCPDVTEMLIGCESIPAALNPPLRTTTSLLVRALHRLQTLCVQNLDSAALAHLASLPSLKSLALENMLDFPPSQLYDAPRFAGLTRLALWPGTLAAAIAFLQSVSPQRLETLILTATCPTTLPEILELYHTVTQNVPHGTLVTLRMNIYAPESETLKLSHPVIGGEQIIMAIRHLFCFTHLALVELHFPQGLQFDDQIILELAQAWPRLESLDLLPDWPPNGPRSVTLAALRIFAAHCPALKSLKIELDARVIPPEPLPATTSASVAVPHIDDAVVLGTGYNANLIALYLGHSPISDASAVAGFLSKVAPGVRSITSFARGLPEAREFHDCWENVEGILRGGSRSFSRKYLHPVSKKNQRRGSAIARPSWGRA</sequence>
<dbReference type="SUPFAM" id="SSF52047">
    <property type="entry name" value="RNI-like"/>
    <property type="match status" value="1"/>
</dbReference>
<organism evidence="1 2">
    <name type="scientific">Mycena alexandri</name>
    <dbReference type="NCBI Taxonomy" id="1745969"/>
    <lineage>
        <taxon>Eukaryota</taxon>
        <taxon>Fungi</taxon>
        <taxon>Dikarya</taxon>
        <taxon>Basidiomycota</taxon>
        <taxon>Agaricomycotina</taxon>
        <taxon>Agaricomycetes</taxon>
        <taxon>Agaricomycetidae</taxon>
        <taxon>Agaricales</taxon>
        <taxon>Marasmiineae</taxon>
        <taxon>Mycenaceae</taxon>
        <taxon>Mycena</taxon>
    </lineage>
</organism>
<dbReference type="EMBL" id="JARJCM010000166">
    <property type="protein sequence ID" value="KAJ7024657.1"/>
    <property type="molecule type" value="Genomic_DNA"/>
</dbReference>
<dbReference type="Proteomes" id="UP001218188">
    <property type="component" value="Unassembled WGS sequence"/>
</dbReference>
<comment type="caution">
    <text evidence="1">The sequence shown here is derived from an EMBL/GenBank/DDBJ whole genome shotgun (WGS) entry which is preliminary data.</text>
</comment>